<evidence type="ECO:0000256" key="2">
    <source>
        <dbReference type="SAM" id="MobiDB-lite"/>
    </source>
</evidence>
<dbReference type="GO" id="GO:0009506">
    <property type="term" value="C:plasmodesma"/>
    <property type="evidence" value="ECO:0007669"/>
    <property type="project" value="TreeGrafter"/>
</dbReference>
<dbReference type="SUPFAM" id="SSF63491">
    <property type="entry name" value="BAG domain"/>
    <property type="match status" value="1"/>
</dbReference>
<keyword evidence="1" id="KW-0143">Chaperone</keyword>
<gene>
    <name evidence="4" type="ORF">KI387_030830</name>
</gene>
<proteinExistence type="predicted"/>
<evidence type="ECO:0000313" key="5">
    <source>
        <dbReference type="Proteomes" id="UP000824469"/>
    </source>
</evidence>
<reference evidence="4 5" key="1">
    <citation type="journal article" date="2021" name="Nat. Plants">
        <title>The Taxus genome provides insights into paclitaxel biosynthesis.</title>
        <authorList>
            <person name="Xiong X."/>
            <person name="Gou J."/>
            <person name="Liao Q."/>
            <person name="Li Y."/>
            <person name="Zhou Q."/>
            <person name="Bi G."/>
            <person name="Li C."/>
            <person name="Du R."/>
            <person name="Wang X."/>
            <person name="Sun T."/>
            <person name="Guo L."/>
            <person name="Liang H."/>
            <person name="Lu P."/>
            <person name="Wu Y."/>
            <person name="Zhang Z."/>
            <person name="Ro D.K."/>
            <person name="Shang Y."/>
            <person name="Huang S."/>
            <person name="Yan J."/>
        </authorList>
    </citation>
    <scope>NUCLEOTIDE SEQUENCE [LARGE SCALE GENOMIC DNA]</scope>
    <source>
        <strain evidence="4">Ta-2019</strain>
    </source>
</reference>
<dbReference type="InterPro" id="IPR040400">
    <property type="entry name" value="BAG5/6/7/8"/>
</dbReference>
<dbReference type="InterPro" id="IPR036533">
    <property type="entry name" value="BAG_dom_sf"/>
</dbReference>
<feature type="region of interest" description="Disordered" evidence="2">
    <location>
        <begin position="256"/>
        <end position="297"/>
    </location>
</feature>
<feature type="region of interest" description="Disordered" evidence="2">
    <location>
        <begin position="163"/>
        <end position="213"/>
    </location>
</feature>
<evidence type="ECO:0000256" key="1">
    <source>
        <dbReference type="ARBA" id="ARBA00023186"/>
    </source>
</evidence>
<dbReference type="GO" id="GO:0006457">
    <property type="term" value="P:protein folding"/>
    <property type="evidence" value="ECO:0007669"/>
    <property type="project" value="TreeGrafter"/>
</dbReference>
<dbReference type="InterPro" id="IPR003103">
    <property type="entry name" value="BAG_domain"/>
</dbReference>
<dbReference type="PANTHER" id="PTHR33322">
    <property type="entry name" value="BAG DOMAIN CONTAINING PROTEIN, EXPRESSED"/>
    <property type="match status" value="1"/>
</dbReference>
<feature type="compositionally biased region" description="Basic and acidic residues" evidence="2">
    <location>
        <begin position="261"/>
        <end position="281"/>
    </location>
</feature>
<dbReference type="PROSITE" id="PS50096">
    <property type="entry name" value="IQ"/>
    <property type="match status" value="1"/>
</dbReference>
<dbReference type="AlphaFoldDB" id="A0AA38CM73"/>
<dbReference type="PANTHER" id="PTHR33322:SF4">
    <property type="entry name" value="BAG DOMAIN CONTAINING PROTEIN, EXPRESSED"/>
    <property type="match status" value="1"/>
</dbReference>
<keyword evidence="5" id="KW-1185">Reference proteome</keyword>
<dbReference type="EMBL" id="JAHRHJ020000010">
    <property type="protein sequence ID" value="KAH9299148.1"/>
    <property type="molecule type" value="Genomic_DNA"/>
</dbReference>
<feature type="domain" description="BAG" evidence="3">
    <location>
        <begin position="106"/>
        <end position="154"/>
    </location>
</feature>
<evidence type="ECO:0000259" key="3">
    <source>
        <dbReference type="Pfam" id="PF02179"/>
    </source>
</evidence>
<dbReference type="Gene3D" id="1.20.5.190">
    <property type="match status" value="1"/>
</dbReference>
<evidence type="ECO:0000313" key="4">
    <source>
        <dbReference type="EMBL" id="KAH9299148.1"/>
    </source>
</evidence>
<protein>
    <recommendedName>
        <fullName evidence="3">BAG domain-containing protein</fullName>
    </recommendedName>
</protein>
<dbReference type="Proteomes" id="UP000824469">
    <property type="component" value="Unassembled WGS sequence"/>
</dbReference>
<comment type="caution">
    <text evidence="4">The sequence shown here is derived from an EMBL/GenBank/DDBJ whole genome shotgun (WGS) entry which is preliminary data.</text>
</comment>
<organism evidence="4 5">
    <name type="scientific">Taxus chinensis</name>
    <name type="common">Chinese yew</name>
    <name type="synonym">Taxus wallichiana var. chinensis</name>
    <dbReference type="NCBI Taxonomy" id="29808"/>
    <lineage>
        <taxon>Eukaryota</taxon>
        <taxon>Viridiplantae</taxon>
        <taxon>Streptophyta</taxon>
        <taxon>Embryophyta</taxon>
        <taxon>Tracheophyta</taxon>
        <taxon>Spermatophyta</taxon>
        <taxon>Pinopsida</taxon>
        <taxon>Pinidae</taxon>
        <taxon>Conifers II</taxon>
        <taxon>Cupressales</taxon>
        <taxon>Taxaceae</taxon>
        <taxon>Taxus</taxon>
    </lineage>
</organism>
<dbReference type="Gene3D" id="1.20.58.120">
    <property type="entry name" value="BAG domain"/>
    <property type="match status" value="1"/>
</dbReference>
<dbReference type="Pfam" id="PF02179">
    <property type="entry name" value="BAG"/>
    <property type="match status" value="1"/>
</dbReference>
<name>A0AA38CM73_TAXCH</name>
<dbReference type="GO" id="GO:0051087">
    <property type="term" value="F:protein-folding chaperone binding"/>
    <property type="evidence" value="ECO:0007669"/>
    <property type="project" value="InterPro"/>
</dbReference>
<feature type="compositionally biased region" description="Basic and acidic residues" evidence="2">
    <location>
        <begin position="189"/>
        <end position="213"/>
    </location>
</feature>
<sequence>MDNPFFGGVSNGVPRQSPSNVVSIPVNFVNSSAAKSASTAAKQAATRKRMNETTSAVKIQAAFRGFCVRKTQPFKKLRVIMKTKAEAAEIRRRIADCHFVELIRRDEKERLKLTEFVMSLLLRLDAILGVNSFVRESRKAVTHELVNLQETIDDIIADKSMQAMTTEARVSSEREEESPNVNENAPVDAGRESPMKKSKTTRDKLPKKEESIKDIAVVREENKRLKRTVSDPMKKSEIQTEMINNVNLQMSQLEGQVSQCGEKEKIGDRKKQSSSSTEKRTAQPNDRKRKSKMDRHLKNSFKKDWFRVSSFVFAFGSRF</sequence>
<accession>A0AA38CM73</accession>